<dbReference type="InterPro" id="IPR025110">
    <property type="entry name" value="AMP-bd_C"/>
</dbReference>
<evidence type="ECO:0000259" key="4">
    <source>
        <dbReference type="Pfam" id="PF13193"/>
    </source>
</evidence>
<organism evidence="5 6">
    <name type="scientific">Heliomicrobium gestii</name>
    <name type="common">Heliobacterium gestii</name>
    <dbReference type="NCBI Taxonomy" id="2699"/>
    <lineage>
        <taxon>Bacteria</taxon>
        <taxon>Bacillati</taxon>
        <taxon>Bacillota</taxon>
        <taxon>Clostridia</taxon>
        <taxon>Eubacteriales</taxon>
        <taxon>Heliobacteriaceae</taxon>
        <taxon>Heliomicrobium</taxon>
    </lineage>
</organism>
<accession>A0A845LFD1</accession>
<evidence type="ECO:0000313" key="5">
    <source>
        <dbReference type="EMBL" id="MZP43630.1"/>
    </source>
</evidence>
<dbReference type="SUPFAM" id="SSF56801">
    <property type="entry name" value="Acetyl-CoA synthetase-like"/>
    <property type="match status" value="1"/>
</dbReference>
<dbReference type="InterPro" id="IPR050237">
    <property type="entry name" value="ATP-dep_AMP-bd_enzyme"/>
</dbReference>
<proteinExistence type="inferred from homology"/>
<dbReference type="EMBL" id="WXEX01000009">
    <property type="protein sequence ID" value="MZP43630.1"/>
    <property type="molecule type" value="Genomic_DNA"/>
</dbReference>
<dbReference type="CDD" id="cd05936">
    <property type="entry name" value="FC-FACS_FadD_like"/>
    <property type="match status" value="1"/>
</dbReference>
<dbReference type="Pfam" id="PF13193">
    <property type="entry name" value="AMP-binding_C"/>
    <property type="match status" value="1"/>
</dbReference>
<dbReference type="Proteomes" id="UP000471031">
    <property type="component" value="Unassembled WGS sequence"/>
</dbReference>
<comment type="caution">
    <text evidence="5">The sequence shown here is derived from an EMBL/GenBank/DDBJ whole genome shotgun (WGS) entry which is preliminary data.</text>
</comment>
<sequence>MDQSSRNGADEWNLGKVWLQSYPPEVSPRLDYSAETVPQVLERTAASYPDHGALSFLGARMTYRQLWQEVTRFANALVHRGLRPGDAVCVMLPNCPQAIIAFYGALQAGAVVVMTNPLYVERELQYQLQDSGATFIVALDLLQERVLRAIEKTKIEQVIFTGIQDYLPIPPNLVNASAPPPQGANPPVVVSATIHRWPAVLESGRSEAEITSRQAEDVALYQYTGGTTGTPKGVMLTHRNINANTQQIFAWFYKCEPGKERILCVLPFFHVYGLTMGMHLGIAVGAELILLPRFESDKILETIDRERPTMFPGTPTIYIAIINHPKVAQYDLSSIKGCISGAAPLPVEVQQRFEELTGGRIVEGYGLTEASPVTHVIPLWHKRKSGSIGLPLPDTEVKIVHLETGAAVAGGEVGELAVKGPQVMKGYWNRPDETHEVLRDRWLYTGDLAYMDEEGFFFIVGRKKDVIIAGGYNIYPREVEEVLYEHPAIQEAVVVGVPDPYRGETVKAYLVRKAGAEISPAEIEQYCRNNMATYKVPRVIEFRTELPKTLSGKILRRQLLEEENEVAATKTENS</sequence>
<comment type="similarity">
    <text evidence="1">Belongs to the ATP-dependent AMP-binding enzyme family.</text>
</comment>
<dbReference type="PROSITE" id="PS00455">
    <property type="entry name" value="AMP_BINDING"/>
    <property type="match status" value="1"/>
</dbReference>
<evidence type="ECO:0000256" key="1">
    <source>
        <dbReference type="ARBA" id="ARBA00006432"/>
    </source>
</evidence>
<dbReference type="Gene3D" id="3.30.300.30">
    <property type="match status" value="1"/>
</dbReference>
<dbReference type="FunFam" id="3.30.300.30:FF:000008">
    <property type="entry name" value="2,3-dihydroxybenzoate-AMP ligase"/>
    <property type="match status" value="1"/>
</dbReference>
<feature type="domain" description="AMP-binding enzyme C-terminal" evidence="4">
    <location>
        <begin position="478"/>
        <end position="553"/>
    </location>
</feature>
<dbReference type="InterPro" id="IPR042099">
    <property type="entry name" value="ANL_N_sf"/>
</dbReference>
<gene>
    <name evidence="5" type="ORF">GTO89_11315</name>
</gene>
<dbReference type="FunFam" id="3.40.50.12780:FF:000003">
    <property type="entry name" value="Long-chain-fatty-acid--CoA ligase FadD"/>
    <property type="match status" value="1"/>
</dbReference>
<evidence type="ECO:0000259" key="3">
    <source>
        <dbReference type="Pfam" id="PF00501"/>
    </source>
</evidence>
<protein>
    <submittedName>
        <fullName evidence="5">AMP-binding protein</fullName>
    </submittedName>
</protein>
<evidence type="ECO:0000256" key="2">
    <source>
        <dbReference type="ARBA" id="ARBA00022598"/>
    </source>
</evidence>
<name>A0A845LFD1_HELGE</name>
<dbReference type="Gene3D" id="3.40.50.12780">
    <property type="entry name" value="N-terminal domain of ligase-like"/>
    <property type="match status" value="1"/>
</dbReference>
<dbReference type="InterPro" id="IPR045851">
    <property type="entry name" value="AMP-bd_C_sf"/>
</dbReference>
<reference evidence="5 6" key="1">
    <citation type="submission" date="2020-01" db="EMBL/GenBank/DDBJ databases">
        <title>Whole genome sequence of Heliobacterium gestii DSM 11169.</title>
        <authorList>
            <person name="Kyndt J.A."/>
            <person name="Meyer T.E."/>
        </authorList>
    </citation>
    <scope>NUCLEOTIDE SEQUENCE [LARGE SCALE GENOMIC DNA]</scope>
    <source>
        <strain evidence="5 6">DSM 11169</strain>
    </source>
</reference>
<dbReference type="PANTHER" id="PTHR43767">
    <property type="entry name" value="LONG-CHAIN-FATTY-ACID--COA LIGASE"/>
    <property type="match status" value="1"/>
</dbReference>
<dbReference type="InterPro" id="IPR020845">
    <property type="entry name" value="AMP-binding_CS"/>
</dbReference>
<dbReference type="RefSeq" id="WP_161262201.1">
    <property type="nucleotide sequence ID" value="NZ_JAFBDC010000009.1"/>
</dbReference>
<dbReference type="GO" id="GO:0016877">
    <property type="term" value="F:ligase activity, forming carbon-sulfur bonds"/>
    <property type="evidence" value="ECO:0007669"/>
    <property type="project" value="UniProtKB-ARBA"/>
</dbReference>
<keyword evidence="6" id="KW-1185">Reference proteome</keyword>
<keyword evidence="2" id="KW-0436">Ligase</keyword>
<evidence type="ECO:0000313" key="6">
    <source>
        <dbReference type="Proteomes" id="UP000471031"/>
    </source>
</evidence>
<dbReference type="AlphaFoldDB" id="A0A845LFD1"/>
<dbReference type="InterPro" id="IPR000873">
    <property type="entry name" value="AMP-dep_synth/lig_dom"/>
</dbReference>
<dbReference type="Pfam" id="PF00501">
    <property type="entry name" value="AMP-binding"/>
    <property type="match status" value="1"/>
</dbReference>
<dbReference type="OrthoDB" id="9803968at2"/>
<dbReference type="PANTHER" id="PTHR43767:SF9">
    <property type="entry name" value="LONG-CHAIN-FATTY-ACID--COA LIGASE"/>
    <property type="match status" value="1"/>
</dbReference>
<feature type="domain" description="AMP-dependent synthetase/ligase" evidence="3">
    <location>
        <begin position="41"/>
        <end position="428"/>
    </location>
</feature>